<proteinExistence type="predicted"/>
<comment type="caution">
    <text evidence="3">The sequence shown here is derived from an EMBL/GenBank/DDBJ whole genome shotgun (WGS) entry which is preliminary data.</text>
</comment>
<dbReference type="InterPro" id="IPR001478">
    <property type="entry name" value="PDZ"/>
</dbReference>
<feature type="region of interest" description="Disordered" evidence="1">
    <location>
        <begin position="264"/>
        <end position="288"/>
    </location>
</feature>
<dbReference type="EMBL" id="PRFA01000013">
    <property type="protein sequence ID" value="PWU98144.1"/>
    <property type="molecule type" value="Genomic_DNA"/>
</dbReference>
<dbReference type="PROSITE" id="PS50106">
    <property type="entry name" value="PDZ"/>
    <property type="match status" value="1"/>
</dbReference>
<protein>
    <recommendedName>
        <fullName evidence="2">PDZ domain-containing protein</fullName>
    </recommendedName>
</protein>
<organism evidence="3 4">
    <name type="scientific">Trypanosoma cruzi</name>
    <dbReference type="NCBI Taxonomy" id="5693"/>
    <lineage>
        <taxon>Eukaryota</taxon>
        <taxon>Discoba</taxon>
        <taxon>Euglenozoa</taxon>
        <taxon>Kinetoplastea</taxon>
        <taxon>Metakinetoplastina</taxon>
        <taxon>Trypanosomatida</taxon>
        <taxon>Trypanosomatidae</taxon>
        <taxon>Trypanosoma</taxon>
        <taxon>Schizotrypanum</taxon>
    </lineage>
</organism>
<dbReference type="VEuPathDB" id="TriTrypDB:TcG_02440"/>
<dbReference type="VEuPathDB" id="TriTrypDB:TcYC6_0080330"/>
<dbReference type="InterPro" id="IPR036034">
    <property type="entry name" value="PDZ_sf"/>
</dbReference>
<evidence type="ECO:0000256" key="1">
    <source>
        <dbReference type="SAM" id="MobiDB-lite"/>
    </source>
</evidence>
<dbReference type="VEuPathDB" id="TriTrypDB:C3747_73g179"/>
<sequence length="369" mass="40349">MTAALNRKFDLLQKSGTCPSYLLDVLTLLVAHANETELFKQELRSAPFENAAPPLRADRGMVAAAAPQPEMGAQNVTQPEAPGTEKGVLLAAERTLRAYASDLRKINDIAMATSSKKLREMKTSNFTEMAAFRDRVVSDAVDRAREELELLRVGWLESMNTEVERAKMEVHKVGLSSQKALHKMLEGYRDYLSDGFRLLKTEPLEVMHRAMAECAFCVERLKIMEQQVVPRIEIDALCGRLKSVERVIAQMMKKRHSSGVVDDDISVVPTAGPSETGASTAAAGDDRPLGLRLRDGGNEVEGLIVTEVAPNSLASKARISPGHIISHVGGALVTRRDDFTTAMQKTGSAAKLTVYDPETAVVRILTLKP</sequence>
<dbReference type="VEuPathDB" id="TriTrypDB:TcBrA4_0003600"/>
<dbReference type="VEuPathDB" id="TriTrypDB:TcCL_NonESM06395"/>
<name>A0A2V2VPR3_TRYCR</name>
<gene>
    <name evidence="3" type="ORF">C4B63_13g124</name>
</gene>
<reference evidence="3 4" key="1">
    <citation type="journal article" date="2018" name="Microb. Genom.">
        <title>Expanding an expanded genome: long-read sequencing of Trypanosoma cruzi.</title>
        <authorList>
            <person name="Berna L."/>
            <person name="Rodriguez M."/>
            <person name="Chiribao M.L."/>
            <person name="Parodi-Talice A."/>
            <person name="Pita S."/>
            <person name="Rijo G."/>
            <person name="Alvarez-Valin F."/>
            <person name="Robello C."/>
        </authorList>
    </citation>
    <scope>NUCLEOTIDE SEQUENCE [LARGE SCALE GENOMIC DNA]</scope>
    <source>
        <strain evidence="3 4">Dm28c</strain>
    </source>
</reference>
<dbReference type="VEuPathDB" id="TriTrypDB:TCDM_01204"/>
<dbReference type="VEuPathDB" id="TriTrypDB:TcCLB.510289.70"/>
<dbReference type="VEuPathDB" id="TriTrypDB:Tc_MARK_8486"/>
<dbReference type="Gene3D" id="2.30.42.10">
    <property type="match status" value="1"/>
</dbReference>
<accession>A0A2V2VPR3</accession>
<dbReference type="Pfam" id="PF00595">
    <property type="entry name" value="PDZ"/>
    <property type="match status" value="1"/>
</dbReference>
<dbReference type="SUPFAM" id="SSF50156">
    <property type="entry name" value="PDZ domain-like"/>
    <property type="match status" value="1"/>
</dbReference>
<dbReference type="VEuPathDB" id="TriTrypDB:TCSYLVIO_007469"/>
<dbReference type="VEuPathDB" id="TriTrypDB:BCY84_16138"/>
<dbReference type="CDD" id="cd00136">
    <property type="entry name" value="PDZ_canonical"/>
    <property type="match status" value="1"/>
</dbReference>
<dbReference type="VEuPathDB" id="TriTrypDB:TcCLB.510969.10"/>
<evidence type="ECO:0000313" key="3">
    <source>
        <dbReference type="EMBL" id="PWU98144.1"/>
    </source>
</evidence>
<evidence type="ECO:0000259" key="2">
    <source>
        <dbReference type="PROSITE" id="PS50106"/>
    </source>
</evidence>
<dbReference type="SMART" id="SM00228">
    <property type="entry name" value="PDZ"/>
    <property type="match status" value="1"/>
</dbReference>
<dbReference type="AlphaFoldDB" id="A0A2V2VPR3"/>
<evidence type="ECO:0000313" key="4">
    <source>
        <dbReference type="Proteomes" id="UP000246121"/>
    </source>
</evidence>
<dbReference type="VEuPathDB" id="TriTrypDB:ECC02_003822"/>
<feature type="domain" description="PDZ" evidence="2">
    <location>
        <begin position="284"/>
        <end position="358"/>
    </location>
</feature>
<dbReference type="VEuPathDB" id="TriTrypDB:C4B63_13g124"/>
<dbReference type="Proteomes" id="UP000246121">
    <property type="component" value="Unassembled WGS sequence"/>
</dbReference>